<feature type="compositionally biased region" description="Acidic residues" evidence="12">
    <location>
        <begin position="156"/>
        <end position="166"/>
    </location>
</feature>
<dbReference type="PANTHER" id="PTHR12442">
    <property type="entry name" value="DYNEIN INTERMEDIATE CHAIN"/>
    <property type="match status" value="1"/>
</dbReference>
<proteinExistence type="inferred from homology"/>
<evidence type="ECO:0000256" key="1">
    <source>
        <dbReference type="ARBA" id="ARBA00004430"/>
    </source>
</evidence>
<feature type="region of interest" description="Disordered" evidence="12">
    <location>
        <begin position="153"/>
        <end position="229"/>
    </location>
</feature>
<evidence type="ECO:0000256" key="9">
    <source>
        <dbReference type="ARBA" id="ARBA00023212"/>
    </source>
</evidence>
<reference evidence="14" key="1">
    <citation type="submission" date="2025-08" db="UniProtKB">
        <authorList>
            <consortium name="RefSeq"/>
        </authorList>
    </citation>
    <scope>IDENTIFICATION</scope>
</reference>
<protein>
    <submittedName>
        <fullName evidence="14">Dynein intermediate chain 2, ciliary-like</fullName>
    </submittedName>
</protein>
<keyword evidence="6" id="KW-0677">Repeat</keyword>
<dbReference type="GeneID" id="106807124"/>
<dbReference type="InterPro" id="IPR001680">
    <property type="entry name" value="WD40_rpt"/>
</dbReference>
<keyword evidence="10" id="KW-0966">Cell projection</keyword>
<dbReference type="InterPro" id="IPR015943">
    <property type="entry name" value="WD40/YVTN_repeat-like_dom_sf"/>
</dbReference>
<evidence type="ECO:0000256" key="10">
    <source>
        <dbReference type="ARBA" id="ARBA00023273"/>
    </source>
</evidence>
<keyword evidence="9" id="KW-0206">Cytoskeleton</keyword>
<keyword evidence="7" id="KW-0243">Dynein</keyword>
<keyword evidence="4 11" id="KW-0853">WD repeat</keyword>
<evidence type="ECO:0000256" key="12">
    <source>
        <dbReference type="SAM" id="MobiDB-lite"/>
    </source>
</evidence>
<gene>
    <name evidence="14" type="primary">LOC106807124</name>
</gene>
<dbReference type="InterPro" id="IPR036322">
    <property type="entry name" value="WD40_repeat_dom_sf"/>
</dbReference>
<evidence type="ECO:0000313" key="14">
    <source>
        <dbReference type="RefSeq" id="XP_014664871.1"/>
    </source>
</evidence>
<evidence type="ECO:0000256" key="3">
    <source>
        <dbReference type="ARBA" id="ARBA00022490"/>
    </source>
</evidence>
<keyword evidence="5" id="KW-0493">Microtubule</keyword>
<dbReference type="PROSITE" id="PS50294">
    <property type="entry name" value="WD_REPEATS_REGION"/>
    <property type="match status" value="1"/>
</dbReference>
<comment type="similarity">
    <text evidence="2">Belongs to the dynein intermediate chain family.</text>
</comment>
<feature type="repeat" description="WD" evidence="11">
    <location>
        <begin position="540"/>
        <end position="582"/>
    </location>
</feature>
<feature type="compositionally biased region" description="Polar residues" evidence="12">
    <location>
        <begin position="194"/>
        <end position="210"/>
    </location>
</feature>
<dbReference type="Gene3D" id="2.130.10.10">
    <property type="entry name" value="YVTN repeat-like/Quinoprotein amine dehydrogenase"/>
    <property type="match status" value="2"/>
</dbReference>
<organism evidence="13 14">
    <name type="scientific">Priapulus caudatus</name>
    <name type="common">Priapulid worm</name>
    <dbReference type="NCBI Taxonomy" id="37621"/>
    <lineage>
        <taxon>Eukaryota</taxon>
        <taxon>Metazoa</taxon>
        <taxon>Ecdysozoa</taxon>
        <taxon>Scalidophora</taxon>
        <taxon>Priapulida</taxon>
        <taxon>Priapulimorpha</taxon>
        <taxon>Priapulimorphida</taxon>
        <taxon>Priapulidae</taxon>
        <taxon>Priapulus</taxon>
    </lineage>
</organism>
<evidence type="ECO:0000256" key="8">
    <source>
        <dbReference type="ARBA" id="ARBA00023175"/>
    </source>
</evidence>
<evidence type="ECO:0000256" key="11">
    <source>
        <dbReference type="PROSITE-ProRule" id="PRU00221"/>
    </source>
</evidence>
<dbReference type="Proteomes" id="UP000695022">
    <property type="component" value="Unplaced"/>
</dbReference>
<dbReference type="Pfam" id="PF00400">
    <property type="entry name" value="WD40"/>
    <property type="match status" value="2"/>
</dbReference>
<dbReference type="RefSeq" id="XP_014664871.1">
    <property type="nucleotide sequence ID" value="XM_014809385.1"/>
</dbReference>
<comment type="subcellular location">
    <subcellularLocation>
        <location evidence="1">Cytoplasm</location>
        <location evidence="1">Cytoskeleton</location>
        <location evidence="1">Cilium axoneme</location>
    </subcellularLocation>
</comment>
<dbReference type="PROSITE" id="PS50082">
    <property type="entry name" value="WD_REPEATS_2"/>
    <property type="match status" value="1"/>
</dbReference>
<dbReference type="PANTHER" id="PTHR12442:SF11">
    <property type="entry name" value="DYNEIN AXONEMAL INTERMEDIATE CHAIN 1"/>
    <property type="match status" value="1"/>
</dbReference>
<keyword evidence="13" id="KW-1185">Reference proteome</keyword>
<dbReference type="SMART" id="SM00320">
    <property type="entry name" value="WD40"/>
    <property type="match status" value="6"/>
</dbReference>
<keyword evidence="3" id="KW-0963">Cytoplasm</keyword>
<keyword evidence="8" id="KW-0505">Motor protein</keyword>
<accession>A0ABM1DY50</accession>
<sequence>MMKKSKETQKLKVKLGQGQGDQLSYMKVPIKKASRKPSIFLKAQPENIAEEYPGLENCDEWTDPRERLKPADQLQLNENELNEEFTRILTANNPNAPENVIRYSFNERCFKQVTYIEQMAVHFAADGCMLHKNSDEARRQQARGETGVAIITDAQAEGEDNEENAEEQTGKEEVPEQEAERSSTLPPNRDAKKLTNQFNFSERASQTYNNPYREHETQTQPPPRTTFGSGVTQWEIFDAYAEDFAYQQLEKNKDKAKSIVGQKDGTTVRKKVLTSELQTNDMSLVARAAKIVERMVNQNSYDEIAQDFRYWEDMSDEFRENEGTLLPLWRFITDCTKRLAVTSVCWNPFYDDLFTASYGSYDFMMQPKGCICCFSLKNPSFPEFSFKTNYGVMSIDVHPSYPHLIVAGCYDGSVAVYNSKVSSEAIHCSNAETKHSDPVWQVKWRSDDLDGNLTYVSVSSDGRVCVWTVAKSELSCAEVMQLMVYGVAGDGPDGTRLQTLGSGTAIDFHPEHEQTFLVGTEEGRILLCSLTHHSHYLGAFTAHQMSVYRVQWNPFHPDVFISCSADWSVKIWERAHTEPLFTFDLKSAVGDVAWAPYSATVFAAVTADGRVHVYDLSVNKYDAVCCQTIVHRRKTKLTRLAFNRRTSVVVVSDDRGAVASFKLSPNLRRAPRDKKGQELTRSAEAEVEKLERILQVVRENPKTSSLSLATSAVQWSNRARKKF</sequence>
<dbReference type="InterPro" id="IPR050687">
    <property type="entry name" value="Dynein_IC"/>
</dbReference>
<name>A0ABM1DY50_PRICU</name>
<evidence type="ECO:0000256" key="6">
    <source>
        <dbReference type="ARBA" id="ARBA00022737"/>
    </source>
</evidence>
<dbReference type="SUPFAM" id="SSF50978">
    <property type="entry name" value="WD40 repeat-like"/>
    <property type="match status" value="1"/>
</dbReference>
<evidence type="ECO:0000256" key="7">
    <source>
        <dbReference type="ARBA" id="ARBA00023017"/>
    </source>
</evidence>
<evidence type="ECO:0000313" key="13">
    <source>
        <dbReference type="Proteomes" id="UP000695022"/>
    </source>
</evidence>
<evidence type="ECO:0000256" key="4">
    <source>
        <dbReference type="ARBA" id="ARBA00022574"/>
    </source>
</evidence>
<evidence type="ECO:0000256" key="5">
    <source>
        <dbReference type="ARBA" id="ARBA00022701"/>
    </source>
</evidence>
<evidence type="ECO:0000256" key="2">
    <source>
        <dbReference type="ARBA" id="ARBA00011059"/>
    </source>
</evidence>
<feature type="compositionally biased region" description="Basic and acidic residues" evidence="12">
    <location>
        <begin position="168"/>
        <end position="181"/>
    </location>
</feature>